<dbReference type="Proteomes" id="UP000821837">
    <property type="component" value="Chromosome 10"/>
</dbReference>
<dbReference type="SUPFAM" id="SSF57667">
    <property type="entry name" value="beta-beta-alpha zinc fingers"/>
    <property type="match status" value="2"/>
</dbReference>
<reference evidence="8" key="2">
    <citation type="submission" date="2021-09" db="EMBL/GenBank/DDBJ databases">
        <authorList>
            <person name="Jia N."/>
            <person name="Wang J."/>
            <person name="Shi W."/>
            <person name="Du L."/>
            <person name="Sun Y."/>
            <person name="Zhan W."/>
            <person name="Jiang J."/>
            <person name="Wang Q."/>
            <person name="Zhang B."/>
            <person name="Ji P."/>
            <person name="Sakyi L.B."/>
            <person name="Cui X."/>
            <person name="Yuan T."/>
            <person name="Jiang B."/>
            <person name="Yang W."/>
            <person name="Lam T.T.-Y."/>
            <person name="Chang Q."/>
            <person name="Ding S."/>
            <person name="Wang X."/>
            <person name="Zhu J."/>
            <person name="Ruan X."/>
            <person name="Zhao L."/>
            <person name="Wei J."/>
            <person name="Que T."/>
            <person name="Du C."/>
            <person name="Cheng J."/>
            <person name="Dai P."/>
            <person name="Han X."/>
            <person name="Huang E."/>
            <person name="Gao Y."/>
            <person name="Liu J."/>
            <person name="Shao H."/>
            <person name="Ye R."/>
            <person name="Li L."/>
            <person name="Wei W."/>
            <person name="Wang X."/>
            <person name="Wang C."/>
            <person name="Huo Q."/>
            <person name="Li W."/>
            <person name="Guo W."/>
            <person name="Chen H."/>
            <person name="Chen S."/>
            <person name="Zhou L."/>
            <person name="Zhou L."/>
            <person name="Ni X."/>
            <person name="Tian J."/>
            <person name="Zhou Y."/>
            <person name="Sheng Y."/>
            <person name="Liu T."/>
            <person name="Pan Y."/>
            <person name="Xia L."/>
            <person name="Li J."/>
            <person name="Zhao F."/>
            <person name="Cao W."/>
        </authorList>
    </citation>
    <scope>NUCLEOTIDE SEQUENCE</scope>
    <source>
        <strain evidence="8">Rsan-2018</strain>
        <tissue evidence="8">Larvae</tissue>
    </source>
</reference>
<dbReference type="Gene3D" id="3.30.160.60">
    <property type="entry name" value="Classic Zinc Finger"/>
    <property type="match status" value="1"/>
</dbReference>
<keyword evidence="3 5" id="KW-0863">Zinc-finger</keyword>
<gene>
    <name evidence="8" type="ORF">HPB52_001724</name>
</gene>
<feature type="domain" description="C2H2-type" evidence="7">
    <location>
        <begin position="69"/>
        <end position="96"/>
    </location>
</feature>
<keyword evidence="9" id="KW-1185">Reference proteome</keyword>
<keyword evidence="2" id="KW-0677">Repeat</keyword>
<accession>A0A9D4QCP9</accession>
<comment type="caution">
    <text evidence="8">The sequence shown here is derived from an EMBL/GenBank/DDBJ whole genome shotgun (WGS) entry which is preliminary data.</text>
</comment>
<evidence type="ECO:0000256" key="4">
    <source>
        <dbReference type="ARBA" id="ARBA00022833"/>
    </source>
</evidence>
<feature type="domain" description="C2H2-type" evidence="7">
    <location>
        <begin position="40"/>
        <end position="68"/>
    </location>
</feature>
<sequence length="125" mass="14287">MTFSRFAADEPSSEAAAAAAVKREPPSPPTSPMPSQMLQYQCGLCPYATSKAWQFKCHQAAVHVGEKPFACNLCPMTFDQKEDMLKHVEEHRMQHYQCKLCLKRFNKLQGLKLHERCHTFFKQAP</sequence>
<dbReference type="PROSITE" id="PS00028">
    <property type="entry name" value="ZINC_FINGER_C2H2_1"/>
    <property type="match status" value="2"/>
</dbReference>
<dbReference type="Pfam" id="PF00096">
    <property type="entry name" value="zf-C2H2"/>
    <property type="match status" value="1"/>
</dbReference>
<evidence type="ECO:0000256" key="1">
    <source>
        <dbReference type="ARBA" id="ARBA00022723"/>
    </source>
</evidence>
<dbReference type="GO" id="GO:0008270">
    <property type="term" value="F:zinc ion binding"/>
    <property type="evidence" value="ECO:0007669"/>
    <property type="project" value="UniProtKB-KW"/>
</dbReference>
<protein>
    <recommendedName>
        <fullName evidence="7">C2H2-type domain-containing protein</fullName>
    </recommendedName>
</protein>
<organism evidence="8 9">
    <name type="scientific">Rhipicephalus sanguineus</name>
    <name type="common">Brown dog tick</name>
    <name type="synonym">Ixodes sanguineus</name>
    <dbReference type="NCBI Taxonomy" id="34632"/>
    <lineage>
        <taxon>Eukaryota</taxon>
        <taxon>Metazoa</taxon>
        <taxon>Ecdysozoa</taxon>
        <taxon>Arthropoda</taxon>
        <taxon>Chelicerata</taxon>
        <taxon>Arachnida</taxon>
        <taxon>Acari</taxon>
        <taxon>Parasitiformes</taxon>
        <taxon>Ixodida</taxon>
        <taxon>Ixodoidea</taxon>
        <taxon>Ixodidae</taxon>
        <taxon>Rhipicephalinae</taxon>
        <taxon>Rhipicephalus</taxon>
        <taxon>Rhipicephalus</taxon>
    </lineage>
</organism>
<feature type="domain" description="C2H2-type" evidence="7">
    <location>
        <begin position="96"/>
        <end position="123"/>
    </location>
</feature>
<evidence type="ECO:0000259" key="7">
    <source>
        <dbReference type="PROSITE" id="PS50157"/>
    </source>
</evidence>
<evidence type="ECO:0000256" key="2">
    <source>
        <dbReference type="ARBA" id="ARBA00022737"/>
    </source>
</evidence>
<evidence type="ECO:0000256" key="6">
    <source>
        <dbReference type="SAM" id="MobiDB-lite"/>
    </source>
</evidence>
<evidence type="ECO:0000256" key="3">
    <source>
        <dbReference type="ARBA" id="ARBA00022771"/>
    </source>
</evidence>
<feature type="compositionally biased region" description="Low complexity" evidence="6">
    <location>
        <begin position="9"/>
        <end position="20"/>
    </location>
</feature>
<proteinExistence type="predicted"/>
<feature type="region of interest" description="Disordered" evidence="6">
    <location>
        <begin position="1"/>
        <end position="34"/>
    </location>
</feature>
<evidence type="ECO:0000313" key="8">
    <source>
        <dbReference type="EMBL" id="KAH7975420.1"/>
    </source>
</evidence>
<dbReference type="PANTHER" id="PTHR24379">
    <property type="entry name" value="KRAB AND ZINC FINGER DOMAIN-CONTAINING"/>
    <property type="match status" value="1"/>
</dbReference>
<dbReference type="InterPro" id="IPR013087">
    <property type="entry name" value="Znf_C2H2_type"/>
</dbReference>
<keyword evidence="4" id="KW-0862">Zinc</keyword>
<dbReference type="EMBL" id="JABSTV010001246">
    <property type="protein sequence ID" value="KAH7975420.1"/>
    <property type="molecule type" value="Genomic_DNA"/>
</dbReference>
<evidence type="ECO:0000313" key="9">
    <source>
        <dbReference type="Proteomes" id="UP000821837"/>
    </source>
</evidence>
<dbReference type="AlphaFoldDB" id="A0A9D4QCP9"/>
<dbReference type="SMART" id="SM00355">
    <property type="entry name" value="ZnF_C2H2"/>
    <property type="match status" value="3"/>
</dbReference>
<reference evidence="8" key="1">
    <citation type="journal article" date="2020" name="Cell">
        <title>Large-Scale Comparative Analyses of Tick Genomes Elucidate Their Genetic Diversity and Vector Capacities.</title>
        <authorList>
            <consortium name="Tick Genome and Microbiome Consortium (TIGMIC)"/>
            <person name="Jia N."/>
            <person name="Wang J."/>
            <person name="Shi W."/>
            <person name="Du L."/>
            <person name="Sun Y."/>
            <person name="Zhan W."/>
            <person name="Jiang J.F."/>
            <person name="Wang Q."/>
            <person name="Zhang B."/>
            <person name="Ji P."/>
            <person name="Bell-Sakyi L."/>
            <person name="Cui X.M."/>
            <person name="Yuan T.T."/>
            <person name="Jiang B.G."/>
            <person name="Yang W.F."/>
            <person name="Lam T.T."/>
            <person name="Chang Q.C."/>
            <person name="Ding S.J."/>
            <person name="Wang X.J."/>
            <person name="Zhu J.G."/>
            <person name="Ruan X.D."/>
            <person name="Zhao L."/>
            <person name="Wei J.T."/>
            <person name="Ye R.Z."/>
            <person name="Que T.C."/>
            <person name="Du C.H."/>
            <person name="Zhou Y.H."/>
            <person name="Cheng J.X."/>
            <person name="Dai P.F."/>
            <person name="Guo W.B."/>
            <person name="Han X.H."/>
            <person name="Huang E.J."/>
            <person name="Li L.F."/>
            <person name="Wei W."/>
            <person name="Gao Y.C."/>
            <person name="Liu J.Z."/>
            <person name="Shao H.Z."/>
            <person name="Wang X."/>
            <person name="Wang C.C."/>
            <person name="Yang T.C."/>
            <person name="Huo Q.B."/>
            <person name="Li W."/>
            <person name="Chen H.Y."/>
            <person name="Chen S.E."/>
            <person name="Zhou L.G."/>
            <person name="Ni X.B."/>
            <person name="Tian J.H."/>
            <person name="Sheng Y."/>
            <person name="Liu T."/>
            <person name="Pan Y.S."/>
            <person name="Xia L.Y."/>
            <person name="Li J."/>
            <person name="Zhao F."/>
            <person name="Cao W.C."/>
        </authorList>
    </citation>
    <scope>NUCLEOTIDE SEQUENCE</scope>
    <source>
        <strain evidence="8">Rsan-2018</strain>
    </source>
</reference>
<dbReference type="PROSITE" id="PS50157">
    <property type="entry name" value="ZINC_FINGER_C2H2_2"/>
    <property type="match status" value="3"/>
</dbReference>
<dbReference type="VEuPathDB" id="VectorBase:RSAN_042642"/>
<dbReference type="PANTHER" id="PTHR24379:SF121">
    <property type="entry name" value="C2H2-TYPE DOMAIN-CONTAINING PROTEIN"/>
    <property type="match status" value="1"/>
</dbReference>
<dbReference type="InterPro" id="IPR036236">
    <property type="entry name" value="Znf_C2H2_sf"/>
</dbReference>
<keyword evidence="1" id="KW-0479">Metal-binding</keyword>
<evidence type="ECO:0000256" key="5">
    <source>
        <dbReference type="PROSITE-ProRule" id="PRU00042"/>
    </source>
</evidence>
<name>A0A9D4QCP9_RHISA</name>